<keyword evidence="1" id="KW-0812">Transmembrane</keyword>
<keyword evidence="1" id="KW-1133">Transmembrane helix</keyword>
<protein>
    <submittedName>
        <fullName evidence="2">Uncharacterized protein</fullName>
    </submittedName>
</protein>
<dbReference type="EMBL" id="CP015449">
    <property type="protein sequence ID" value="AWH91887.1"/>
    <property type="molecule type" value="Genomic_DNA"/>
</dbReference>
<keyword evidence="1" id="KW-0472">Membrane</keyword>
<dbReference type="AlphaFoldDB" id="A0A2S1R6G9"/>
<gene>
    <name evidence="2" type="ORF">A6035_06620</name>
</gene>
<dbReference type="OrthoDB" id="9980241at2"/>
<proteinExistence type="predicted"/>
<evidence type="ECO:0000313" key="2">
    <source>
        <dbReference type="EMBL" id="AWH91887.1"/>
    </source>
</evidence>
<organism evidence="2 3">
    <name type="scientific">Dietzia lutea</name>
    <dbReference type="NCBI Taxonomy" id="546160"/>
    <lineage>
        <taxon>Bacteria</taxon>
        <taxon>Bacillati</taxon>
        <taxon>Actinomycetota</taxon>
        <taxon>Actinomycetes</taxon>
        <taxon>Mycobacteriales</taxon>
        <taxon>Dietziaceae</taxon>
        <taxon>Dietzia</taxon>
    </lineage>
</organism>
<name>A0A2S1R6G9_9ACTN</name>
<feature type="transmembrane region" description="Helical" evidence="1">
    <location>
        <begin position="90"/>
        <end position="120"/>
    </location>
</feature>
<reference evidence="2 3" key="1">
    <citation type="submission" date="2016-04" db="EMBL/GenBank/DDBJ databases">
        <title>Complete genome sequence of Dietzia lutea YIM 80766T, a strain isolated from desert soil in Egypt.</title>
        <authorList>
            <person name="Zhao J."/>
            <person name="Hu B."/>
            <person name="Geng S."/>
            <person name="Nie Y."/>
            <person name="Tang Y."/>
        </authorList>
    </citation>
    <scope>NUCLEOTIDE SEQUENCE [LARGE SCALE GENOMIC DNA]</scope>
    <source>
        <strain evidence="2 3">YIM 80766</strain>
    </source>
</reference>
<evidence type="ECO:0000256" key="1">
    <source>
        <dbReference type="SAM" id="Phobius"/>
    </source>
</evidence>
<evidence type="ECO:0000313" key="3">
    <source>
        <dbReference type="Proteomes" id="UP000244928"/>
    </source>
</evidence>
<dbReference type="KEGG" id="dlu:A6035_06620"/>
<dbReference type="RefSeq" id="WP_108847147.1">
    <property type="nucleotide sequence ID" value="NZ_CP015449.1"/>
</dbReference>
<sequence length="325" mass="35680">MQVGPEPPLDHAFDEAVMLVNNALRRTAPIAGVIDLPPFDPGAGHLTHAQRRALVTEQLPLPIPLPIRIEQPPAAVSAARRSPPARRFALWLLFVAAVASMALPALSLALGVAWFVVLVWPSRPGVNAPPDETEPDSDGARGGRGDATDIELRIIWMARWQAAAIIGSRAWNSDELGGANRIDIARTLESLTERALSLLQFASTALPKPSRSQPELRRQWQREQERIESIRGELVEQVAAMIMYRERLELISDLLEQRDQMAVLSERAAAFDQILPPTTDGQDLLDATGEHRDLQANLAAQIQYLGDLTDGWGAGLPRRGSRRSL</sequence>
<accession>A0A2S1R6G9</accession>
<keyword evidence="3" id="KW-1185">Reference proteome</keyword>
<dbReference type="Proteomes" id="UP000244928">
    <property type="component" value="Chromosome"/>
</dbReference>